<feature type="coiled-coil region" evidence="8">
    <location>
        <begin position="362"/>
        <end position="476"/>
    </location>
</feature>
<dbReference type="GO" id="GO:0007344">
    <property type="term" value="P:pronuclear fusion"/>
    <property type="evidence" value="ECO:0007669"/>
    <property type="project" value="Ensembl"/>
</dbReference>
<reference evidence="12" key="2">
    <citation type="submission" date="2025-09" db="UniProtKB">
        <authorList>
            <consortium name="Ensembl"/>
        </authorList>
    </citation>
    <scope>IDENTIFICATION</scope>
</reference>
<dbReference type="InterPro" id="IPR028168">
    <property type="entry name" value="KASH5_CC"/>
</dbReference>
<evidence type="ECO:0000313" key="13">
    <source>
        <dbReference type="Proteomes" id="UP000261340"/>
    </source>
</evidence>
<dbReference type="Pfam" id="PF05781">
    <property type="entry name" value="MRVI1"/>
    <property type="match status" value="1"/>
</dbReference>
<dbReference type="GO" id="GO:0097431">
    <property type="term" value="C:mitotic spindle pole"/>
    <property type="evidence" value="ECO:0007669"/>
    <property type="project" value="Ensembl"/>
</dbReference>
<dbReference type="GO" id="GO:0051984">
    <property type="term" value="P:positive regulation of chromosome segregation"/>
    <property type="evidence" value="ECO:0007669"/>
    <property type="project" value="Ensembl"/>
</dbReference>
<keyword evidence="5" id="KW-1133">Transmembrane helix</keyword>
<dbReference type="GO" id="GO:0051028">
    <property type="term" value="P:mRNA transport"/>
    <property type="evidence" value="ECO:0007669"/>
    <property type="project" value="Ensembl"/>
</dbReference>
<dbReference type="OMA" id="MERENQG"/>
<dbReference type="Pfam" id="PF14662">
    <property type="entry name" value="KASH_CCD"/>
    <property type="match status" value="1"/>
</dbReference>
<dbReference type="STRING" id="61819.ENSACIP00000030597"/>
<dbReference type="GO" id="GO:0031965">
    <property type="term" value="C:nuclear membrane"/>
    <property type="evidence" value="ECO:0007669"/>
    <property type="project" value="Ensembl"/>
</dbReference>
<dbReference type="AlphaFoldDB" id="A0A3Q0TEM0"/>
<keyword evidence="4" id="KW-0812">Transmembrane</keyword>
<feature type="compositionally biased region" description="Low complexity" evidence="9">
    <location>
        <begin position="91"/>
        <end position="102"/>
    </location>
</feature>
<evidence type="ECO:0000256" key="7">
    <source>
        <dbReference type="ARBA" id="ARBA00023136"/>
    </source>
</evidence>
<evidence type="ECO:0000256" key="5">
    <source>
        <dbReference type="ARBA" id="ARBA00022989"/>
    </source>
</evidence>
<dbReference type="GO" id="GO:0005813">
    <property type="term" value="C:centrosome"/>
    <property type="evidence" value="ECO:0007669"/>
    <property type="project" value="Ensembl"/>
</dbReference>
<dbReference type="GO" id="GO:0005789">
    <property type="term" value="C:endoplasmic reticulum membrane"/>
    <property type="evidence" value="ECO:0007669"/>
    <property type="project" value="Ensembl"/>
</dbReference>
<feature type="domain" description="Protein KASH5 EF-hand-like" evidence="10">
    <location>
        <begin position="244"/>
        <end position="308"/>
    </location>
</feature>
<feature type="region of interest" description="Disordered" evidence="9">
    <location>
        <begin position="79"/>
        <end position="105"/>
    </location>
</feature>
<dbReference type="PANTHER" id="PTHR15352:SF3">
    <property type="entry name" value="INOSITOL 1,4,5-TRIPHOSPHATE RECEPTOR ASSOCIATED 2"/>
    <property type="match status" value="1"/>
</dbReference>
<evidence type="ECO:0000256" key="9">
    <source>
        <dbReference type="SAM" id="MobiDB-lite"/>
    </source>
</evidence>
<name>A0A3Q0TEM0_AMPCI</name>
<evidence type="ECO:0000256" key="2">
    <source>
        <dbReference type="ARBA" id="ARBA00004496"/>
    </source>
</evidence>
<keyword evidence="7" id="KW-0472">Membrane</keyword>
<dbReference type="GO" id="GO:0035046">
    <property type="term" value="P:pronuclear migration"/>
    <property type="evidence" value="ECO:0007669"/>
    <property type="project" value="Ensembl"/>
</dbReference>
<accession>A0A3Q0TEM0</accession>
<dbReference type="InterPro" id="IPR039508">
    <property type="entry name" value="KASH5_EF-hand-like_dom"/>
</dbReference>
<dbReference type="GO" id="GO:0000785">
    <property type="term" value="C:chromatin"/>
    <property type="evidence" value="ECO:0007669"/>
    <property type="project" value="Ensembl"/>
</dbReference>
<dbReference type="GO" id="GO:0007052">
    <property type="term" value="P:mitotic spindle organization"/>
    <property type="evidence" value="ECO:0007669"/>
    <property type="project" value="Ensembl"/>
</dbReference>
<protein>
    <submittedName>
        <fullName evidence="12">Lymphoid-restricted membrane protein</fullName>
    </submittedName>
</protein>
<organism evidence="12 13">
    <name type="scientific">Amphilophus citrinellus</name>
    <name type="common">Midas cichlid</name>
    <name type="synonym">Cichlasoma citrinellum</name>
    <dbReference type="NCBI Taxonomy" id="61819"/>
    <lineage>
        <taxon>Eukaryota</taxon>
        <taxon>Metazoa</taxon>
        <taxon>Chordata</taxon>
        <taxon>Craniata</taxon>
        <taxon>Vertebrata</taxon>
        <taxon>Euteleostomi</taxon>
        <taxon>Actinopterygii</taxon>
        <taxon>Neopterygii</taxon>
        <taxon>Teleostei</taxon>
        <taxon>Neoteleostei</taxon>
        <taxon>Acanthomorphata</taxon>
        <taxon>Ovalentaria</taxon>
        <taxon>Cichlomorphae</taxon>
        <taxon>Cichliformes</taxon>
        <taxon>Cichlidae</taxon>
        <taxon>New World cichlids</taxon>
        <taxon>Cichlasomatinae</taxon>
        <taxon>Heroini</taxon>
        <taxon>Amphilophus</taxon>
    </lineage>
</organism>
<keyword evidence="3" id="KW-0963">Cytoplasm</keyword>
<sequence>MDYCTPQPSRRHNPVDSICRKLQTIQWRGDREPNSPFQIPKLSSSSYDSPQCGLRHNLEAILKKGTFHRDDREQEKVTGMGMPSSAASQHSSILLSTPSTPTCNRSTPANVTYTITSTLGERRCADGSELRQVKTWQRYCSTPTGQSKDSPYFTFTRGPQSAQPESERPSRSAPLSHTFTPSRSTISYNLNFSSAETTNSAERELPYPALVVKRLSMGDGVASENRKENMAEISLICEENLLDTIFHACDTQRRGRVYVSHIVDYLRHTTSRSSEDSGLEELCNMLDPEHKDVSIDLDTYHAVMREWIDDCQDDITQDSVKLRDSLCAKRSMLFNMTSGSLEAFGGEASRAEFETSELVYCVADLQMSNQKLQEEVKKLKQVVESMEECNQKLAEENEELRNQAKINQQLAQKEKMLKEEVEEMKATLSCTEEGRARASAHSKHVERENQSLIAKIASLQEENFKVSMEADELQRRITELCDINADLQVLFNCKIFFLFSQLLHLYELKAAVEEYASITEVSVIDSRSPVSYRASLSLSAAYRLNQSSSGSLQTELALAQSPLEVIDHLSAASFVSPLDETLDREVLLMLQGPSPEHMALEFKNLLNKLKRDFREETDSVLSTVRASLDNHTQTGVQAELDARRADWVLSLDQLAQYTDSLEKELIKMAGNMRRSRTEILHLSVRVQEQENQKRQLCEELEQLKTPQDSREASCQTPALEEEVRKQGMKGMSLIIAVKKVRNTVAEDNVRMEGSAEQEEEEVETGMFVWTLQELTRTMEAIEEHKVQEDQNQSSVVTDKQSMFKIFIAEFQRLALGFKCDMFTLEKRLRLEERSRDLAEDNVRREVSSCQGLLQALIPLCEDDNQSMEIIQRLQKNLEILIQSMTRVSSRSEMLGAIHQESRIGKAVEVMIQHVENLRRMYTKEHAELLELRETLMQSERSFGSQTEKGCSQRHTHSLTGCSDCCCLCPYVITMGSRNMAGKSTRPPLTRFVSSAPWVDTEEPPLVMKG</sequence>
<dbReference type="Proteomes" id="UP000261340">
    <property type="component" value="Unplaced"/>
</dbReference>
<evidence type="ECO:0000259" key="11">
    <source>
        <dbReference type="Pfam" id="PF14662"/>
    </source>
</evidence>
<dbReference type="GeneTree" id="ENSGT00530000063722"/>
<evidence type="ECO:0000256" key="1">
    <source>
        <dbReference type="ARBA" id="ARBA00004167"/>
    </source>
</evidence>
<proteinExistence type="predicted"/>
<reference evidence="12" key="1">
    <citation type="submission" date="2025-08" db="UniProtKB">
        <authorList>
            <consortium name="Ensembl"/>
        </authorList>
    </citation>
    <scope>IDENTIFICATION</scope>
</reference>
<keyword evidence="13" id="KW-1185">Reference proteome</keyword>
<evidence type="ECO:0000256" key="4">
    <source>
        <dbReference type="ARBA" id="ARBA00022692"/>
    </source>
</evidence>
<keyword evidence="6 8" id="KW-0175">Coiled coil</keyword>
<evidence type="ECO:0000256" key="3">
    <source>
        <dbReference type="ARBA" id="ARBA00022490"/>
    </source>
</evidence>
<dbReference type="InterPro" id="IPR008677">
    <property type="entry name" value="MRVI1"/>
</dbReference>
<comment type="subcellular location">
    <subcellularLocation>
        <location evidence="2">Cytoplasm</location>
    </subcellularLocation>
    <subcellularLocation>
        <location evidence="1">Membrane</location>
        <topology evidence="1">Single-pass membrane protein</topology>
    </subcellularLocation>
</comment>
<dbReference type="Ensembl" id="ENSACIT00000031394.1">
    <property type="protein sequence ID" value="ENSACIP00000030597.1"/>
    <property type="gene ID" value="ENSACIG00000023659.1"/>
</dbReference>
<evidence type="ECO:0000256" key="8">
    <source>
        <dbReference type="SAM" id="Coils"/>
    </source>
</evidence>
<evidence type="ECO:0000313" key="12">
    <source>
        <dbReference type="Ensembl" id="ENSACIP00000030597.1"/>
    </source>
</evidence>
<feature type="coiled-coil region" evidence="8">
    <location>
        <begin position="679"/>
        <end position="706"/>
    </location>
</feature>
<feature type="domain" description="KASH5-like coiled-coil" evidence="11">
    <location>
        <begin position="354"/>
        <end position="520"/>
    </location>
</feature>
<dbReference type="Pfam" id="PF14658">
    <property type="entry name" value="EF-hand_9"/>
    <property type="match status" value="1"/>
</dbReference>
<feature type="region of interest" description="Disordered" evidence="9">
    <location>
        <begin position="142"/>
        <end position="180"/>
    </location>
</feature>
<evidence type="ECO:0000259" key="10">
    <source>
        <dbReference type="Pfam" id="PF14658"/>
    </source>
</evidence>
<dbReference type="PANTHER" id="PTHR15352">
    <property type="entry name" value="LYMPHOID-RESTRICTED MEMBRANE PROTEIN, JAW1"/>
    <property type="match status" value="1"/>
</dbReference>
<evidence type="ECO:0000256" key="6">
    <source>
        <dbReference type="ARBA" id="ARBA00023054"/>
    </source>
</evidence>